<dbReference type="InterPro" id="IPR029069">
    <property type="entry name" value="HotDog_dom_sf"/>
</dbReference>
<dbReference type="GO" id="GO:0009507">
    <property type="term" value="C:chloroplast"/>
    <property type="evidence" value="ECO:0007669"/>
    <property type="project" value="TreeGrafter"/>
</dbReference>
<protein>
    <recommendedName>
        <fullName evidence="1">Thioesterase domain-containing protein</fullName>
    </recommendedName>
</protein>
<gene>
    <name evidence="2" type="ORF">QYE76_049644</name>
</gene>
<keyword evidence="3" id="KW-1185">Reference proteome</keyword>
<name>A0AAD8SPJ4_LOLMU</name>
<dbReference type="PANTHER" id="PTHR31793">
    <property type="entry name" value="4-HYDROXYBENZOYL-COA THIOESTERASE FAMILY MEMBER"/>
    <property type="match status" value="1"/>
</dbReference>
<organism evidence="2 3">
    <name type="scientific">Lolium multiflorum</name>
    <name type="common">Italian ryegrass</name>
    <name type="synonym">Lolium perenne subsp. multiflorum</name>
    <dbReference type="NCBI Taxonomy" id="4521"/>
    <lineage>
        <taxon>Eukaryota</taxon>
        <taxon>Viridiplantae</taxon>
        <taxon>Streptophyta</taxon>
        <taxon>Embryophyta</taxon>
        <taxon>Tracheophyta</taxon>
        <taxon>Spermatophyta</taxon>
        <taxon>Magnoliopsida</taxon>
        <taxon>Liliopsida</taxon>
        <taxon>Poales</taxon>
        <taxon>Poaceae</taxon>
        <taxon>BOP clade</taxon>
        <taxon>Pooideae</taxon>
        <taxon>Poodae</taxon>
        <taxon>Poeae</taxon>
        <taxon>Poeae Chloroplast Group 2 (Poeae type)</taxon>
        <taxon>Loliodinae</taxon>
        <taxon>Loliinae</taxon>
        <taxon>Lolium</taxon>
    </lineage>
</organism>
<dbReference type="Proteomes" id="UP001231189">
    <property type="component" value="Unassembled WGS sequence"/>
</dbReference>
<dbReference type="InterPro" id="IPR006683">
    <property type="entry name" value="Thioestr_dom"/>
</dbReference>
<dbReference type="Pfam" id="PF03061">
    <property type="entry name" value="4HBT"/>
    <property type="match status" value="1"/>
</dbReference>
<dbReference type="PANTHER" id="PTHR31793:SF25">
    <property type="entry name" value="OS04G0553100 PROTEIN"/>
    <property type="match status" value="1"/>
</dbReference>
<feature type="domain" description="Thioesterase" evidence="1">
    <location>
        <begin position="104"/>
        <end position="160"/>
    </location>
</feature>
<evidence type="ECO:0000313" key="3">
    <source>
        <dbReference type="Proteomes" id="UP001231189"/>
    </source>
</evidence>
<dbReference type="GO" id="GO:0016297">
    <property type="term" value="F:fatty acyl-[ACP] hydrolase activity"/>
    <property type="evidence" value="ECO:0007669"/>
    <property type="project" value="TreeGrafter"/>
</dbReference>
<evidence type="ECO:0000313" key="2">
    <source>
        <dbReference type="EMBL" id="KAK1661485.1"/>
    </source>
</evidence>
<dbReference type="Gene3D" id="3.10.129.10">
    <property type="entry name" value="Hotdog Thioesterase"/>
    <property type="match status" value="1"/>
</dbReference>
<dbReference type="EMBL" id="JAUUTY010000003">
    <property type="protein sequence ID" value="KAK1661485.1"/>
    <property type="molecule type" value="Genomic_DNA"/>
</dbReference>
<dbReference type="InterPro" id="IPR050563">
    <property type="entry name" value="4-hydroxybenzoyl-CoA_TE"/>
</dbReference>
<sequence>MQQSLVVSRVPVHGSCPRLRTGPGSGGHRVLVAEVALGRPANLGKVTIHAYPNSVGQFQGHSSVATLKSCQPPEASTANTANSAREDKFFEVEMRVRDDDLDEYGVVNNAIYASYIHDARNIMLETLGFNVRFWMSMGNSMALSELQLKYFTPLRVFSVLRYN</sequence>
<reference evidence="2" key="1">
    <citation type="submission" date="2023-07" db="EMBL/GenBank/DDBJ databases">
        <title>A chromosome-level genome assembly of Lolium multiflorum.</title>
        <authorList>
            <person name="Chen Y."/>
            <person name="Copetti D."/>
            <person name="Kolliker R."/>
            <person name="Studer B."/>
        </authorList>
    </citation>
    <scope>NUCLEOTIDE SEQUENCE</scope>
    <source>
        <strain evidence="2">02402/16</strain>
        <tissue evidence="2">Leaf</tissue>
    </source>
</reference>
<accession>A0AAD8SPJ4</accession>
<dbReference type="CDD" id="cd00586">
    <property type="entry name" value="4HBT"/>
    <property type="match status" value="1"/>
</dbReference>
<proteinExistence type="predicted"/>
<evidence type="ECO:0000259" key="1">
    <source>
        <dbReference type="Pfam" id="PF03061"/>
    </source>
</evidence>
<dbReference type="AlphaFoldDB" id="A0AAD8SPJ4"/>
<dbReference type="SUPFAM" id="SSF54637">
    <property type="entry name" value="Thioesterase/thiol ester dehydrase-isomerase"/>
    <property type="match status" value="1"/>
</dbReference>
<comment type="caution">
    <text evidence="2">The sequence shown here is derived from an EMBL/GenBank/DDBJ whole genome shotgun (WGS) entry which is preliminary data.</text>
</comment>